<organism evidence="6 7">
    <name type="scientific">Aphanomyces invadans</name>
    <dbReference type="NCBI Taxonomy" id="157072"/>
    <lineage>
        <taxon>Eukaryota</taxon>
        <taxon>Sar</taxon>
        <taxon>Stramenopiles</taxon>
        <taxon>Oomycota</taxon>
        <taxon>Saprolegniomycetes</taxon>
        <taxon>Saprolegniales</taxon>
        <taxon>Verrucalvaceae</taxon>
        <taxon>Aphanomyces</taxon>
    </lineage>
</organism>
<keyword evidence="7" id="KW-1185">Reference proteome</keyword>
<dbReference type="InterPro" id="IPR001680">
    <property type="entry name" value="WD40_rpt"/>
</dbReference>
<dbReference type="Proteomes" id="UP000285060">
    <property type="component" value="Unassembled WGS sequence"/>
</dbReference>
<dbReference type="InterPro" id="IPR019775">
    <property type="entry name" value="WD40_repeat_CS"/>
</dbReference>
<reference evidence="6 7" key="1">
    <citation type="submission" date="2018-08" db="EMBL/GenBank/DDBJ databases">
        <title>Aphanomyces genome sequencing and annotation.</title>
        <authorList>
            <person name="Minardi D."/>
            <person name="Oidtmann B."/>
            <person name="Van Der Giezen M."/>
            <person name="Studholme D.J."/>
        </authorList>
    </citation>
    <scope>NUCLEOTIDE SEQUENCE [LARGE SCALE GENOMIC DNA]</scope>
    <source>
        <strain evidence="6 7">NJM0002</strain>
    </source>
</reference>
<evidence type="ECO:0000256" key="3">
    <source>
        <dbReference type="ARBA" id="ARBA00022737"/>
    </source>
</evidence>
<evidence type="ECO:0000256" key="4">
    <source>
        <dbReference type="ARBA" id="ARBA00023242"/>
    </source>
</evidence>
<protein>
    <submittedName>
        <fullName evidence="6">Uncharacterized protein</fullName>
    </submittedName>
</protein>
<gene>
    <name evidence="6" type="ORF">DYB32_000319</name>
</gene>
<dbReference type="VEuPathDB" id="FungiDB:H310_11180"/>
<dbReference type="PROSITE" id="PS50082">
    <property type="entry name" value="WD_REPEATS_2"/>
    <property type="match status" value="2"/>
</dbReference>
<feature type="repeat" description="WD" evidence="5">
    <location>
        <begin position="120"/>
        <end position="161"/>
    </location>
</feature>
<evidence type="ECO:0000256" key="1">
    <source>
        <dbReference type="ARBA" id="ARBA00004123"/>
    </source>
</evidence>
<dbReference type="SMART" id="SM00320">
    <property type="entry name" value="WD40"/>
    <property type="match status" value="4"/>
</dbReference>
<dbReference type="EMBL" id="QUSY01000007">
    <property type="protein sequence ID" value="RHY35178.1"/>
    <property type="molecule type" value="Genomic_DNA"/>
</dbReference>
<comment type="caution">
    <text evidence="6">The sequence shown here is derived from an EMBL/GenBank/DDBJ whole genome shotgun (WGS) entry which is preliminary data.</text>
</comment>
<dbReference type="GO" id="GO:0006357">
    <property type="term" value="P:regulation of transcription by RNA polymerase II"/>
    <property type="evidence" value="ECO:0007669"/>
    <property type="project" value="TreeGrafter"/>
</dbReference>
<dbReference type="PANTHER" id="PTHR22846">
    <property type="entry name" value="WD40 REPEAT PROTEIN"/>
    <property type="match status" value="1"/>
</dbReference>
<dbReference type="SUPFAM" id="SSF50978">
    <property type="entry name" value="WD40 repeat-like"/>
    <property type="match status" value="1"/>
</dbReference>
<dbReference type="PROSITE" id="PS00678">
    <property type="entry name" value="WD_REPEATS_1"/>
    <property type="match status" value="1"/>
</dbReference>
<dbReference type="InterPro" id="IPR020472">
    <property type="entry name" value="WD40_PAC1"/>
</dbReference>
<evidence type="ECO:0000256" key="5">
    <source>
        <dbReference type="PROSITE-ProRule" id="PRU00221"/>
    </source>
</evidence>
<evidence type="ECO:0000313" key="6">
    <source>
        <dbReference type="EMBL" id="RHY35178.1"/>
    </source>
</evidence>
<sequence length="256" mass="27769">MAITSDEVNFLVYRYLQESGECMCATAPSFVEVSLTIDDRNVGFSHAAFTFAYESQLAKSSVISTEVPPGALISFIQKGLLYVGIEAHVNEADGSVLATGCYDGHMRLWSGTSGALLQDMHHHTGPVFAVRWNPSSRIVLSASLDSTVSLWDVASSSKLAQMTLHDGASILDAAWKDESTFATCSADTTIRLAKVGDTSPFVTWRGHTDEINAIQWSPSSTVLASCSDDASVKLWKVVRMQIVGRHPVNEVLMHIL</sequence>
<keyword evidence="2 5" id="KW-0853">WD repeat</keyword>
<proteinExistence type="predicted"/>
<dbReference type="PANTHER" id="PTHR22846:SF2">
    <property type="entry name" value="F-BOX-LIKE_WD REPEAT-CONTAINING PROTEIN EBI"/>
    <property type="match status" value="1"/>
</dbReference>
<dbReference type="Gene3D" id="2.130.10.10">
    <property type="entry name" value="YVTN repeat-like/Quinoprotein amine dehydrogenase"/>
    <property type="match status" value="1"/>
</dbReference>
<dbReference type="Gene3D" id="1.20.960.30">
    <property type="match status" value="1"/>
</dbReference>
<evidence type="ECO:0000313" key="7">
    <source>
        <dbReference type="Proteomes" id="UP000285060"/>
    </source>
</evidence>
<dbReference type="Pfam" id="PF00400">
    <property type="entry name" value="WD40"/>
    <property type="match status" value="4"/>
</dbReference>
<dbReference type="InterPro" id="IPR045183">
    <property type="entry name" value="Ebi-like"/>
</dbReference>
<dbReference type="PROSITE" id="PS50294">
    <property type="entry name" value="WD_REPEATS_REGION"/>
    <property type="match status" value="2"/>
</dbReference>
<keyword evidence="3" id="KW-0677">Repeat</keyword>
<name>A0A3R6VU61_9STRA</name>
<dbReference type="GO" id="GO:0003714">
    <property type="term" value="F:transcription corepressor activity"/>
    <property type="evidence" value="ECO:0007669"/>
    <property type="project" value="InterPro"/>
</dbReference>
<dbReference type="InterPro" id="IPR015943">
    <property type="entry name" value="WD40/YVTN_repeat-like_dom_sf"/>
</dbReference>
<feature type="repeat" description="WD" evidence="5">
    <location>
        <begin position="204"/>
        <end position="237"/>
    </location>
</feature>
<dbReference type="AlphaFoldDB" id="A0A3R6VU61"/>
<comment type="subcellular location">
    <subcellularLocation>
        <location evidence="1">Nucleus</location>
    </subcellularLocation>
</comment>
<dbReference type="PRINTS" id="PR00320">
    <property type="entry name" value="GPROTEINBRPT"/>
</dbReference>
<dbReference type="InterPro" id="IPR036322">
    <property type="entry name" value="WD40_repeat_dom_sf"/>
</dbReference>
<accession>A0A3R6VU61</accession>
<keyword evidence="4" id="KW-0539">Nucleus</keyword>
<evidence type="ECO:0000256" key="2">
    <source>
        <dbReference type="ARBA" id="ARBA00022574"/>
    </source>
</evidence>
<dbReference type="GO" id="GO:0000118">
    <property type="term" value="C:histone deacetylase complex"/>
    <property type="evidence" value="ECO:0007669"/>
    <property type="project" value="TreeGrafter"/>
</dbReference>